<comment type="caution">
    <text evidence="2">The sequence shown here is derived from an EMBL/GenBank/DDBJ whole genome shotgun (WGS) entry which is preliminary data.</text>
</comment>
<evidence type="ECO:0000313" key="3">
    <source>
        <dbReference type="Proteomes" id="UP001157439"/>
    </source>
</evidence>
<dbReference type="EMBL" id="BSPO01000003">
    <property type="protein sequence ID" value="GLS84146.1"/>
    <property type="molecule type" value="Genomic_DNA"/>
</dbReference>
<dbReference type="GO" id="GO:0004534">
    <property type="term" value="F:5'-3' RNA exonuclease activity"/>
    <property type="evidence" value="ECO:0007669"/>
    <property type="project" value="TreeGrafter"/>
</dbReference>
<reference evidence="2 3" key="1">
    <citation type="journal article" date="2014" name="Int. J. Syst. Evol. Microbiol.">
        <title>Complete genome sequence of Corynebacterium casei LMG S-19264T (=DSM 44701T), isolated from a smear-ripened cheese.</title>
        <authorList>
            <consortium name="US DOE Joint Genome Institute (JGI-PGF)"/>
            <person name="Walter F."/>
            <person name="Albersmeier A."/>
            <person name="Kalinowski J."/>
            <person name="Ruckert C."/>
        </authorList>
    </citation>
    <scope>NUCLEOTIDE SEQUENCE [LARGE SCALE GENOMIC DNA]</scope>
    <source>
        <strain evidence="2 3">NBRC 112785</strain>
    </source>
</reference>
<dbReference type="SMART" id="SM00481">
    <property type="entry name" value="POLIIIAc"/>
    <property type="match status" value="1"/>
</dbReference>
<evidence type="ECO:0000259" key="1">
    <source>
        <dbReference type="SMART" id="SM00481"/>
    </source>
</evidence>
<dbReference type="Pfam" id="PF02811">
    <property type="entry name" value="PHP"/>
    <property type="match status" value="1"/>
</dbReference>
<name>A0AA37U099_9GAMM</name>
<dbReference type="AlphaFoldDB" id="A0AA37U099"/>
<dbReference type="NCBIfam" id="NF047791">
    <property type="entry name" value="RNaseRnm"/>
    <property type="match status" value="1"/>
</dbReference>
<feature type="domain" description="Polymerase/histidinol phosphatase N-terminal" evidence="1">
    <location>
        <begin position="2"/>
        <end position="69"/>
    </location>
</feature>
<dbReference type="Gene3D" id="3.20.20.140">
    <property type="entry name" value="Metal-dependent hydrolases"/>
    <property type="match status" value="1"/>
</dbReference>
<protein>
    <submittedName>
        <fullName evidence="2">Phosphatase</fullName>
    </submittedName>
</protein>
<evidence type="ECO:0000313" key="2">
    <source>
        <dbReference type="EMBL" id="GLS84146.1"/>
    </source>
</evidence>
<dbReference type="PANTHER" id="PTHR42924:SF3">
    <property type="entry name" value="POLYMERASE_HISTIDINOL PHOSPHATASE N-TERMINAL DOMAIN-CONTAINING PROTEIN"/>
    <property type="match status" value="1"/>
</dbReference>
<gene>
    <name evidence="2" type="primary">trpH</name>
    <name evidence="2" type="ORF">GCM10007894_21230</name>
</gene>
<dbReference type="GO" id="GO:0035312">
    <property type="term" value="F:5'-3' DNA exonuclease activity"/>
    <property type="evidence" value="ECO:0007669"/>
    <property type="project" value="TreeGrafter"/>
</dbReference>
<sequence length="280" mass="31518">MIDLHSHTRASDGGLTPSQLIMRASNRQLRVLAITDHDTTDGLAEAHQEVARLKANLKLINGVEISTRWHGFDIHIVALGVDIDNSSLQAFLQTQRQRRRLRAEKICHKLEKAGLTGALEGALAKANGAAISRSHIARWMVEKQHVSHMDAAFKKYLGKGQGAFVANDWHSIKEAIEVAHQAGGVCVLAHPSRYSMSTKWLRKLLIEFKQCGGDGMEVVLSQQGINERQLLLSLAHEYQLYCSLGSDFHYESQWVDLGRNLFLADNAQWIWQSPRWREEL</sequence>
<dbReference type="InterPro" id="IPR003141">
    <property type="entry name" value="Pol/His_phosphatase_N"/>
</dbReference>
<dbReference type="InterPro" id="IPR016195">
    <property type="entry name" value="Pol/histidinol_Pase-like"/>
</dbReference>
<organism evidence="2 3">
    <name type="scientific">Paraferrimonas haliotis</name>
    <dbReference type="NCBI Taxonomy" id="2013866"/>
    <lineage>
        <taxon>Bacteria</taxon>
        <taxon>Pseudomonadati</taxon>
        <taxon>Pseudomonadota</taxon>
        <taxon>Gammaproteobacteria</taxon>
        <taxon>Alteromonadales</taxon>
        <taxon>Ferrimonadaceae</taxon>
        <taxon>Paraferrimonas</taxon>
    </lineage>
</organism>
<dbReference type="Gene3D" id="1.10.150.650">
    <property type="match status" value="1"/>
</dbReference>
<dbReference type="CDD" id="cd07438">
    <property type="entry name" value="PHP_HisPPase_AMP"/>
    <property type="match status" value="1"/>
</dbReference>
<dbReference type="InterPro" id="IPR052018">
    <property type="entry name" value="PHP_domain"/>
</dbReference>
<proteinExistence type="predicted"/>
<dbReference type="PANTHER" id="PTHR42924">
    <property type="entry name" value="EXONUCLEASE"/>
    <property type="match status" value="1"/>
</dbReference>
<dbReference type="InterPro" id="IPR004013">
    <property type="entry name" value="PHP_dom"/>
</dbReference>
<dbReference type="Proteomes" id="UP001157439">
    <property type="component" value="Unassembled WGS sequence"/>
</dbReference>
<accession>A0AA37U099</accession>
<keyword evidence="3" id="KW-1185">Reference proteome</keyword>
<dbReference type="SUPFAM" id="SSF89550">
    <property type="entry name" value="PHP domain-like"/>
    <property type="match status" value="1"/>
</dbReference>